<dbReference type="Proteomes" id="UP001412067">
    <property type="component" value="Unassembled WGS sequence"/>
</dbReference>
<accession>A0ABR2LZY0</accession>
<feature type="region of interest" description="Disordered" evidence="1">
    <location>
        <begin position="181"/>
        <end position="209"/>
    </location>
</feature>
<evidence type="ECO:0000313" key="2">
    <source>
        <dbReference type="EMBL" id="KAK8955285.1"/>
    </source>
</evidence>
<feature type="region of interest" description="Disordered" evidence="1">
    <location>
        <begin position="253"/>
        <end position="316"/>
    </location>
</feature>
<name>A0ABR2LZY0_9ASPA</name>
<sequence>MWPAAGRFLDANRNAQQGAAALARPLPARRSPRRVSPSAVSSAWVAGGPVNAWAKQPMLPLKLLEERKEFFDKDDAVLMDDVIAEGFITQLECSIIEDLQTEAHVGAGNTSQAQRHPACPPVPSPQGGLAREGAPYSNNRVLPNSSNFVYAMEVIGPEGGNSLDAGRDCTEEMGYDPWTLVQRRPRPNDGRAFAGPSAVPHPRKDTGVDLLNGPGCGPRGLEMAMRPPGNNRFNLLANQAEGPLTQMGSMEVEGDSGGTNIADQGPPAAAQKENYTPAPGDSAEVWEEGGQPPGLSLDHQEIGEDGPDQGVKRGRKPRGRANLFAKAARLESVKRQNATIFKGWSGGAVNSKTRRGGGFFHGGDTSPLVPNV</sequence>
<evidence type="ECO:0000313" key="3">
    <source>
        <dbReference type="Proteomes" id="UP001412067"/>
    </source>
</evidence>
<proteinExistence type="predicted"/>
<protein>
    <submittedName>
        <fullName evidence="2">Uncharacterized protein</fullName>
    </submittedName>
</protein>
<comment type="caution">
    <text evidence="2">The sequence shown here is derived from an EMBL/GenBank/DDBJ whole genome shotgun (WGS) entry which is preliminary data.</text>
</comment>
<dbReference type="EMBL" id="JBBWWR010000013">
    <property type="protein sequence ID" value="KAK8955285.1"/>
    <property type="molecule type" value="Genomic_DNA"/>
</dbReference>
<feature type="region of interest" description="Disordered" evidence="1">
    <location>
        <begin position="108"/>
        <end position="137"/>
    </location>
</feature>
<gene>
    <name evidence="2" type="ORF">KSP40_PGU001375</name>
</gene>
<keyword evidence="3" id="KW-1185">Reference proteome</keyword>
<evidence type="ECO:0000256" key="1">
    <source>
        <dbReference type="SAM" id="MobiDB-lite"/>
    </source>
</evidence>
<reference evidence="2 3" key="1">
    <citation type="journal article" date="2022" name="Nat. Plants">
        <title>Genomes of leafy and leafless Platanthera orchids illuminate the evolution of mycoheterotrophy.</title>
        <authorList>
            <person name="Li M.H."/>
            <person name="Liu K.W."/>
            <person name="Li Z."/>
            <person name="Lu H.C."/>
            <person name="Ye Q.L."/>
            <person name="Zhang D."/>
            <person name="Wang J.Y."/>
            <person name="Li Y.F."/>
            <person name="Zhong Z.M."/>
            <person name="Liu X."/>
            <person name="Yu X."/>
            <person name="Liu D.K."/>
            <person name="Tu X.D."/>
            <person name="Liu B."/>
            <person name="Hao Y."/>
            <person name="Liao X.Y."/>
            <person name="Jiang Y.T."/>
            <person name="Sun W.H."/>
            <person name="Chen J."/>
            <person name="Chen Y.Q."/>
            <person name="Ai Y."/>
            <person name="Zhai J.W."/>
            <person name="Wu S.S."/>
            <person name="Zhou Z."/>
            <person name="Hsiao Y.Y."/>
            <person name="Wu W.L."/>
            <person name="Chen Y.Y."/>
            <person name="Lin Y.F."/>
            <person name="Hsu J.L."/>
            <person name="Li C.Y."/>
            <person name="Wang Z.W."/>
            <person name="Zhao X."/>
            <person name="Zhong W.Y."/>
            <person name="Ma X.K."/>
            <person name="Ma L."/>
            <person name="Huang J."/>
            <person name="Chen G.Z."/>
            <person name="Huang M.Z."/>
            <person name="Huang L."/>
            <person name="Peng D.H."/>
            <person name="Luo Y.B."/>
            <person name="Zou S.Q."/>
            <person name="Chen S.P."/>
            <person name="Lan S."/>
            <person name="Tsai W.C."/>
            <person name="Van de Peer Y."/>
            <person name="Liu Z.J."/>
        </authorList>
    </citation>
    <scope>NUCLEOTIDE SEQUENCE [LARGE SCALE GENOMIC DNA]</scope>
    <source>
        <strain evidence="2">Lor288</strain>
    </source>
</reference>
<organism evidence="2 3">
    <name type="scientific">Platanthera guangdongensis</name>
    <dbReference type="NCBI Taxonomy" id="2320717"/>
    <lineage>
        <taxon>Eukaryota</taxon>
        <taxon>Viridiplantae</taxon>
        <taxon>Streptophyta</taxon>
        <taxon>Embryophyta</taxon>
        <taxon>Tracheophyta</taxon>
        <taxon>Spermatophyta</taxon>
        <taxon>Magnoliopsida</taxon>
        <taxon>Liliopsida</taxon>
        <taxon>Asparagales</taxon>
        <taxon>Orchidaceae</taxon>
        <taxon>Orchidoideae</taxon>
        <taxon>Orchideae</taxon>
        <taxon>Orchidinae</taxon>
        <taxon>Platanthera</taxon>
    </lineage>
</organism>